<proteinExistence type="predicted"/>
<evidence type="ECO:0000313" key="2">
    <source>
        <dbReference type="Proteomes" id="UP000597444"/>
    </source>
</evidence>
<dbReference type="Proteomes" id="UP000597444">
    <property type="component" value="Unassembled WGS sequence"/>
</dbReference>
<dbReference type="PANTHER" id="PTHR43649">
    <property type="entry name" value="ARABINOSE-BINDING PROTEIN-RELATED"/>
    <property type="match status" value="1"/>
</dbReference>
<dbReference type="AlphaFoldDB" id="A0A8J3N987"/>
<organism evidence="1 2">
    <name type="scientific">Reticulibacter mediterranei</name>
    <dbReference type="NCBI Taxonomy" id="2778369"/>
    <lineage>
        <taxon>Bacteria</taxon>
        <taxon>Bacillati</taxon>
        <taxon>Chloroflexota</taxon>
        <taxon>Ktedonobacteria</taxon>
        <taxon>Ktedonobacterales</taxon>
        <taxon>Reticulibacteraceae</taxon>
        <taxon>Reticulibacter</taxon>
    </lineage>
</organism>
<dbReference type="InterPro" id="IPR006311">
    <property type="entry name" value="TAT_signal"/>
</dbReference>
<dbReference type="RefSeq" id="WP_220209710.1">
    <property type="nucleotide sequence ID" value="NZ_BNJK01000002.1"/>
</dbReference>
<evidence type="ECO:0000313" key="1">
    <source>
        <dbReference type="EMBL" id="GHO99047.1"/>
    </source>
</evidence>
<gene>
    <name evidence="1" type="ORF">KSF_090950</name>
</gene>
<sequence length="438" mass="47303">MAYDSSSSNTVSRRNLLQQAGRGAVGLAAGLALPEVLAACGGGGSSGGTSSGGSKQLTVAYWSNVTPAQDLQAVFDGFAKQAGVKVTYFQEPQVFGDTVQKLTTYLSSGYSGLDVLWIDDFMTATFSNAGWLVPLDNVSPENFSAIADAQLKLSTYNDHKYRLPANFGSVIFFYRKDLFDKEGISVPTTWDELVAAGKKLTKNGVYGLSLAGKNGNTELFNEMCYWMGQAGGDPLHMDSPGSRQALQFVHDLIHVHKIAPPDAVTADYTSIQTSFENGKIAMWISWDGLYAGTAMFPSVAKNYKMGVAAPPKGPKNNGTIIANWGWAINKYSKNQDLAAKFIDYAASLQSEITLAKTGNTPSRTDALTNTDVQKALIQATYLADYVKNVELHYRPITAHAQRVSDAFEQVVNKYLNNQIDLDACVTQGKQAVDQAMQG</sequence>
<name>A0A8J3N987_9CHLR</name>
<comment type="caution">
    <text evidence="1">The sequence shown here is derived from an EMBL/GenBank/DDBJ whole genome shotgun (WGS) entry which is preliminary data.</text>
</comment>
<protein>
    <submittedName>
        <fullName evidence="1">Sugar ABC transporter substrate-binding protein</fullName>
    </submittedName>
</protein>
<dbReference type="EMBL" id="BNJK01000002">
    <property type="protein sequence ID" value="GHO99047.1"/>
    <property type="molecule type" value="Genomic_DNA"/>
</dbReference>
<accession>A0A8J3N987</accession>
<dbReference type="InterPro" id="IPR006059">
    <property type="entry name" value="SBP"/>
</dbReference>
<dbReference type="SUPFAM" id="SSF53850">
    <property type="entry name" value="Periplasmic binding protein-like II"/>
    <property type="match status" value="1"/>
</dbReference>
<dbReference type="Gene3D" id="3.40.190.10">
    <property type="entry name" value="Periplasmic binding protein-like II"/>
    <property type="match status" value="1"/>
</dbReference>
<dbReference type="PROSITE" id="PS51318">
    <property type="entry name" value="TAT"/>
    <property type="match status" value="1"/>
</dbReference>
<keyword evidence="2" id="KW-1185">Reference proteome</keyword>
<reference evidence="1" key="1">
    <citation type="submission" date="2020-10" db="EMBL/GenBank/DDBJ databases">
        <title>Taxonomic study of unclassified bacteria belonging to the class Ktedonobacteria.</title>
        <authorList>
            <person name="Yabe S."/>
            <person name="Wang C.M."/>
            <person name="Zheng Y."/>
            <person name="Sakai Y."/>
            <person name="Cavaletti L."/>
            <person name="Monciardini P."/>
            <person name="Donadio S."/>
        </authorList>
    </citation>
    <scope>NUCLEOTIDE SEQUENCE</scope>
    <source>
        <strain evidence="1">ID150040</strain>
    </source>
</reference>
<dbReference type="CDD" id="cd13585">
    <property type="entry name" value="PBP2_TMBP_like"/>
    <property type="match status" value="1"/>
</dbReference>
<dbReference type="PANTHER" id="PTHR43649:SF12">
    <property type="entry name" value="DIACETYLCHITOBIOSE BINDING PROTEIN DASA"/>
    <property type="match status" value="1"/>
</dbReference>
<dbReference type="InterPro" id="IPR050490">
    <property type="entry name" value="Bact_solute-bd_prot1"/>
</dbReference>
<dbReference type="Pfam" id="PF01547">
    <property type="entry name" value="SBP_bac_1"/>
    <property type="match status" value="1"/>
</dbReference>